<keyword evidence="3" id="KW-1185">Reference proteome</keyword>
<gene>
    <name evidence="2" type="ORF">Prubr_00060</name>
</gene>
<evidence type="ECO:0008006" key="4">
    <source>
        <dbReference type="Google" id="ProtNLM"/>
    </source>
</evidence>
<dbReference type="RefSeq" id="WP_212820357.1">
    <property type="nucleotide sequence ID" value="NZ_AP023359.1"/>
</dbReference>
<dbReference type="KEGG" id="pry:Prubr_00060"/>
<dbReference type="AlphaFoldDB" id="A0A810MU67"/>
<dbReference type="SUPFAM" id="SSF53335">
    <property type="entry name" value="S-adenosyl-L-methionine-dependent methyltransferases"/>
    <property type="match status" value="1"/>
</dbReference>
<evidence type="ECO:0000313" key="3">
    <source>
        <dbReference type="Proteomes" id="UP000680866"/>
    </source>
</evidence>
<name>A0A810MU67_9ACTN</name>
<reference evidence="2" key="1">
    <citation type="submission" date="2020-08" db="EMBL/GenBank/DDBJ databases">
        <title>Whole genome shotgun sequence of Polymorphospora rubra NBRC 101157.</title>
        <authorList>
            <person name="Komaki H."/>
            <person name="Tamura T."/>
        </authorList>
    </citation>
    <scope>NUCLEOTIDE SEQUENCE</scope>
    <source>
        <strain evidence="2">NBRC 101157</strain>
    </source>
</reference>
<evidence type="ECO:0000313" key="2">
    <source>
        <dbReference type="EMBL" id="BCJ62985.1"/>
    </source>
</evidence>
<dbReference type="EMBL" id="AP023359">
    <property type="protein sequence ID" value="BCJ62985.1"/>
    <property type="molecule type" value="Genomic_DNA"/>
</dbReference>
<dbReference type="Gene3D" id="3.40.50.150">
    <property type="entry name" value="Vaccinia Virus protein VP39"/>
    <property type="match status" value="1"/>
</dbReference>
<evidence type="ECO:0000256" key="1">
    <source>
        <dbReference type="SAM" id="MobiDB-lite"/>
    </source>
</evidence>
<proteinExistence type="predicted"/>
<dbReference type="Proteomes" id="UP000680866">
    <property type="component" value="Chromosome"/>
</dbReference>
<dbReference type="InterPro" id="IPR006764">
    <property type="entry name" value="SAM_dep_MeTrfase_SAV2177_type"/>
</dbReference>
<dbReference type="PIRSF" id="PIRSF017393">
    <property type="entry name" value="MTase_SAV2177"/>
    <property type="match status" value="1"/>
</dbReference>
<sequence length="274" mass="29554">MSTTQQWTTGIDLSKASPARMYDYFLGGNHNFDIDRAAAQQVLAANPLTPAMCRANRAALGRMVGYLVDQGIRQFLDIGSGIPTSGAVHEIAQALNPDTRVLYVDIEQVAILHSMQLLADNDLADAVVGDLADPDSLLAQITGTDLAAIVDLDQPVGVLLMSVAHFLPDDTAYPAVARLRDALPTGSYLALTHVTADTVDATTADTVVSVYRQQATRSLTPRSKDEVAQFFDDLTMIDPGLVWTPDWRPDPAYPDDFTAEPHRSAGYAGLARKD</sequence>
<accession>A0A810MU67</accession>
<dbReference type="Pfam" id="PF04672">
    <property type="entry name" value="Methyltransf_19"/>
    <property type="match status" value="1"/>
</dbReference>
<dbReference type="InterPro" id="IPR029063">
    <property type="entry name" value="SAM-dependent_MTases_sf"/>
</dbReference>
<protein>
    <recommendedName>
        <fullName evidence="4">S-adenosyl methyltransferase</fullName>
    </recommendedName>
</protein>
<feature type="region of interest" description="Disordered" evidence="1">
    <location>
        <begin position="252"/>
        <end position="274"/>
    </location>
</feature>
<organism evidence="2 3">
    <name type="scientific">Polymorphospora rubra</name>
    <dbReference type="NCBI Taxonomy" id="338584"/>
    <lineage>
        <taxon>Bacteria</taxon>
        <taxon>Bacillati</taxon>
        <taxon>Actinomycetota</taxon>
        <taxon>Actinomycetes</taxon>
        <taxon>Micromonosporales</taxon>
        <taxon>Micromonosporaceae</taxon>
        <taxon>Polymorphospora</taxon>
    </lineage>
</organism>